<dbReference type="InParanoid" id="B5RU61"/>
<dbReference type="HOGENOM" id="CLU_2722185_0_0_1"/>
<dbReference type="Proteomes" id="UP000000599">
    <property type="component" value="Chromosome E"/>
</dbReference>
<dbReference type="AlphaFoldDB" id="B5RU61"/>
<keyword evidence="2" id="KW-1185">Reference proteome</keyword>
<dbReference type="EMBL" id="CR382137">
    <property type="protein sequence ID" value="CAR65873.1"/>
    <property type="molecule type" value="Genomic_DNA"/>
</dbReference>
<gene>
    <name evidence="1" type="ordered locus">DEHA2E23210g</name>
</gene>
<dbReference type="GeneID" id="8998831"/>
<accession>B5RU61</accession>
<sequence>MARYTRFGIEYLTLFHHFCNMFLPRFQYKNQNIDSCTSIRENIMKSSGKSDIIQCTIICKKVLPSMQQITLK</sequence>
<proteinExistence type="predicted"/>
<organism evidence="1 2">
    <name type="scientific">Debaryomyces hansenii (strain ATCC 36239 / CBS 767 / BCRC 21394 / JCM 1990 / NBRC 0083 / IGC 2968)</name>
    <name type="common">Yeast</name>
    <name type="synonym">Torulaspora hansenii</name>
    <dbReference type="NCBI Taxonomy" id="284592"/>
    <lineage>
        <taxon>Eukaryota</taxon>
        <taxon>Fungi</taxon>
        <taxon>Dikarya</taxon>
        <taxon>Ascomycota</taxon>
        <taxon>Saccharomycotina</taxon>
        <taxon>Pichiomycetes</taxon>
        <taxon>Debaryomycetaceae</taxon>
        <taxon>Debaryomyces</taxon>
    </lineage>
</organism>
<name>B5RU61_DEBHA</name>
<reference evidence="1 2" key="1">
    <citation type="journal article" date="2004" name="Nature">
        <title>Genome evolution in yeasts.</title>
        <authorList>
            <consortium name="Genolevures"/>
            <person name="Dujon B."/>
            <person name="Sherman D."/>
            <person name="Fischer G."/>
            <person name="Durrens P."/>
            <person name="Casaregola S."/>
            <person name="Lafontaine I."/>
            <person name="de Montigny J."/>
            <person name="Marck C."/>
            <person name="Neuveglise C."/>
            <person name="Talla E."/>
            <person name="Goffard N."/>
            <person name="Frangeul L."/>
            <person name="Aigle M."/>
            <person name="Anthouard V."/>
            <person name="Babour A."/>
            <person name="Barbe V."/>
            <person name="Barnay S."/>
            <person name="Blanchin S."/>
            <person name="Beckerich J.M."/>
            <person name="Beyne E."/>
            <person name="Bleykasten C."/>
            <person name="Boisrame A."/>
            <person name="Boyer J."/>
            <person name="Cattolico L."/>
            <person name="Confanioleri F."/>
            <person name="de Daruvar A."/>
            <person name="Despons L."/>
            <person name="Fabre E."/>
            <person name="Fairhead C."/>
            <person name="Ferry-Dumazet H."/>
            <person name="Groppi A."/>
            <person name="Hantraye F."/>
            <person name="Hennequin C."/>
            <person name="Jauniaux N."/>
            <person name="Joyet P."/>
            <person name="Kachouri R."/>
            <person name="Kerrest A."/>
            <person name="Koszul R."/>
            <person name="Lemaire M."/>
            <person name="Lesur I."/>
            <person name="Ma L."/>
            <person name="Muller H."/>
            <person name="Nicaud J.M."/>
            <person name="Nikolski M."/>
            <person name="Oztas S."/>
            <person name="Ozier-Kalogeropoulos O."/>
            <person name="Pellenz S."/>
            <person name="Potier S."/>
            <person name="Richard G.F."/>
            <person name="Straub M.L."/>
            <person name="Suleau A."/>
            <person name="Swennene D."/>
            <person name="Tekaia F."/>
            <person name="Wesolowski-Louvel M."/>
            <person name="Westhof E."/>
            <person name="Wirth B."/>
            <person name="Zeniou-Meyer M."/>
            <person name="Zivanovic I."/>
            <person name="Bolotin-Fukuhara M."/>
            <person name="Thierry A."/>
            <person name="Bouchier C."/>
            <person name="Caudron B."/>
            <person name="Scarpelli C."/>
            <person name="Gaillardin C."/>
            <person name="Weissenbach J."/>
            <person name="Wincker P."/>
            <person name="Souciet J.L."/>
        </authorList>
    </citation>
    <scope>NUCLEOTIDE SEQUENCE [LARGE SCALE GENOMIC DNA]</scope>
    <source>
        <strain evidence="2">ATCC 36239 / CBS 767 / BCRC 21394 / JCM 1990 / NBRC 0083 / IGC 2968</strain>
    </source>
</reference>
<dbReference type="KEGG" id="dha:DEHA2E23210g"/>
<evidence type="ECO:0000313" key="1">
    <source>
        <dbReference type="EMBL" id="CAR65873.1"/>
    </source>
</evidence>
<evidence type="ECO:0000313" key="2">
    <source>
        <dbReference type="Proteomes" id="UP000000599"/>
    </source>
</evidence>
<dbReference type="RefSeq" id="XP_002770532.1">
    <property type="nucleotide sequence ID" value="XM_002770486.1"/>
</dbReference>
<protein>
    <submittedName>
        <fullName evidence="1">DEHA2E23210p</fullName>
    </submittedName>
</protein>